<dbReference type="EnsemblPlants" id="PGSC0003DMT400096310">
    <property type="protein sequence ID" value="PGSC0003DMT400096310"/>
    <property type="gene ID" value="PGSC0003DMG400045881"/>
</dbReference>
<reference evidence="3" key="1">
    <citation type="journal article" date="2011" name="Nature">
        <title>Genome sequence and analysis of the tuber crop potato.</title>
        <authorList>
            <consortium name="The Potato Genome Sequencing Consortium"/>
        </authorList>
    </citation>
    <scope>NUCLEOTIDE SEQUENCE [LARGE SCALE GENOMIC DNA]</scope>
    <source>
        <strain evidence="3">cv. DM1-3 516 R44</strain>
    </source>
</reference>
<dbReference type="InParanoid" id="M1DY58"/>
<dbReference type="PaxDb" id="4113-PGSC0003DMT400096310"/>
<protein>
    <recommendedName>
        <fullName evidence="4">Integrase core domain containing protein</fullName>
    </recommendedName>
</protein>
<proteinExistence type="predicted"/>
<evidence type="ECO:0000256" key="1">
    <source>
        <dbReference type="SAM" id="MobiDB-lite"/>
    </source>
</evidence>
<evidence type="ECO:0000313" key="3">
    <source>
        <dbReference type="Proteomes" id="UP000011115"/>
    </source>
</evidence>
<accession>M1DY58</accession>
<reference evidence="2" key="2">
    <citation type="submission" date="2015-06" db="UniProtKB">
        <authorList>
            <consortium name="EnsemblPlants"/>
        </authorList>
    </citation>
    <scope>IDENTIFICATION</scope>
    <source>
        <strain evidence="2">DM1-3 516 R44</strain>
    </source>
</reference>
<feature type="region of interest" description="Disordered" evidence="1">
    <location>
        <begin position="1"/>
        <end position="27"/>
    </location>
</feature>
<evidence type="ECO:0008006" key="4">
    <source>
        <dbReference type="Google" id="ProtNLM"/>
    </source>
</evidence>
<name>M1DY58_SOLTU</name>
<dbReference type="HOGENOM" id="CLU_028647_6_1_1"/>
<organism evidence="2 3">
    <name type="scientific">Solanum tuberosum</name>
    <name type="common">Potato</name>
    <dbReference type="NCBI Taxonomy" id="4113"/>
    <lineage>
        <taxon>Eukaryota</taxon>
        <taxon>Viridiplantae</taxon>
        <taxon>Streptophyta</taxon>
        <taxon>Embryophyta</taxon>
        <taxon>Tracheophyta</taxon>
        <taxon>Spermatophyta</taxon>
        <taxon>Magnoliopsida</taxon>
        <taxon>eudicotyledons</taxon>
        <taxon>Gunneridae</taxon>
        <taxon>Pentapetalae</taxon>
        <taxon>asterids</taxon>
        <taxon>lamiids</taxon>
        <taxon>Solanales</taxon>
        <taxon>Solanaceae</taxon>
        <taxon>Solanoideae</taxon>
        <taxon>Solaneae</taxon>
        <taxon>Solanum</taxon>
    </lineage>
</organism>
<evidence type="ECO:0000313" key="2">
    <source>
        <dbReference type="EnsemblPlants" id="PGSC0003DMT400096310"/>
    </source>
</evidence>
<sequence>MRQMWQHLAESPRSRGTDGHTAASHPAVDEYARRASIVDEKLRQQKVRESIADASSFVPILEAVATVRYDVSTNDGTVRVIDITTEGAVIDDVGTTEGDPTIVPAGSGKPDPPDC</sequence>
<feature type="region of interest" description="Disordered" evidence="1">
    <location>
        <begin position="91"/>
        <end position="115"/>
    </location>
</feature>
<dbReference type="Proteomes" id="UP000011115">
    <property type="component" value="Unassembled WGS sequence"/>
</dbReference>
<keyword evidence="3" id="KW-1185">Reference proteome</keyword>
<dbReference type="Gramene" id="PGSC0003DMT400096310">
    <property type="protein sequence ID" value="PGSC0003DMT400096310"/>
    <property type="gene ID" value="PGSC0003DMG400045881"/>
</dbReference>
<dbReference type="AlphaFoldDB" id="M1DY58"/>